<dbReference type="NCBIfam" id="TIGR01484">
    <property type="entry name" value="HAD-SF-IIB"/>
    <property type="match status" value="1"/>
</dbReference>
<keyword evidence="4" id="KW-0479">Metal-binding</keyword>
<sequence>MRNAWHPTDTKYGIQNTRHERPLMPTVVEPPLFFLDYDGTLAPIVDDPAAAVPHPEAPDLLRDLDAQFPLWIVTGRDLQALSSFLDRPYSAIGLHGAQEGVVGRDIHNRMSDEAAAALRRLRASVPSVDGLRVEDKARSFAVHYREARDESGARDQLKDWLADLPEVLDAIWGKKVVELRPDGLTKGTAVRRIAAQHPDHVPVYLGDDVTDEDAFAALQEMDRDAVSIKVGPGDTRADARLDGPDAVMAYLRRYV</sequence>
<evidence type="ECO:0000256" key="4">
    <source>
        <dbReference type="RuleBase" id="RU361117"/>
    </source>
</evidence>
<dbReference type="AlphaFoldDB" id="Q2S520"/>
<dbReference type="HOGENOM" id="CLU_037265_2_1_10"/>
<dbReference type="InterPro" id="IPR044651">
    <property type="entry name" value="OTSB-like"/>
</dbReference>
<dbReference type="Pfam" id="PF02358">
    <property type="entry name" value="Trehalose_PPase"/>
    <property type="match status" value="1"/>
</dbReference>
<dbReference type="STRING" id="309807.SRU_0568"/>
<dbReference type="UniPathway" id="UPA00299"/>
<dbReference type="Gene3D" id="3.30.70.1020">
    <property type="entry name" value="Trehalose-6-phosphate phosphatase related protein, domain 2"/>
    <property type="match status" value="1"/>
</dbReference>
<dbReference type="CDD" id="cd01627">
    <property type="entry name" value="HAD_TPP"/>
    <property type="match status" value="1"/>
</dbReference>
<dbReference type="GO" id="GO:0005992">
    <property type="term" value="P:trehalose biosynthetic process"/>
    <property type="evidence" value="ECO:0007669"/>
    <property type="project" value="UniProtKB-UniPathway"/>
</dbReference>
<dbReference type="GO" id="GO:0004805">
    <property type="term" value="F:trehalose-phosphatase activity"/>
    <property type="evidence" value="ECO:0007669"/>
    <property type="project" value="UniProtKB-EC"/>
</dbReference>
<dbReference type="NCBIfam" id="TIGR00685">
    <property type="entry name" value="T6PP"/>
    <property type="match status" value="1"/>
</dbReference>
<dbReference type="PATRIC" id="fig|309807.25.peg.592"/>
<evidence type="ECO:0000256" key="3">
    <source>
        <dbReference type="ARBA" id="ARBA00022801"/>
    </source>
</evidence>
<dbReference type="InterPro" id="IPR023214">
    <property type="entry name" value="HAD_sf"/>
</dbReference>
<dbReference type="Proteomes" id="UP000008674">
    <property type="component" value="Chromosome"/>
</dbReference>
<dbReference type="EnsemblBacteria" id="ABC44332">
    <property type="protein sequence ID" value="ABC44332"/>
    <property type="gene ID" value="SRU_0568"/>
</dbReference>
<accession>Q2S520</accession>
<name>Q2S520_SALRD</name>
<comment type="cofactor">
    <cofactor evidence="4">
        <name>Mg(2+)</name>
        <dbReference type="ChEBI" id="CHEBI:18420"/>
    </cofactor>
</comment>
<dbReference type="OrthoDB" id="9797743at2"/>
<dbReference type="SUPFAM" id="SSF56784">
    <property type="entry name" value="HAD-like"/>
    <property type="match status" value="1"/>
</dbReference>
<dbReference type="InterPro" id="IPR003337">
    <property type="entry name" value="Trehalose_PPase"/>
</dbReference>
<dbReference type="KEGG" id="sru:SRU_0568"/>
<evidence type="ECO:0000313" key="5">
    <source>
        <dbReference type="EMBL" id="ABC44332.1"/>
    </source>
</evidence>
<comment type="pathway">
    <text evidence="1 4">Glycan biosynthesis; trehalose biosynthesis.</text>
</comment>
<reference evidence="5 6" key="1">
    <citation type="journal article" date="2005" name="Proc. Natl. Acad. Sci. U.S.A.">
        <title>The genome of Salinibacter ruber: convergence and gene exchange among hyperhalophilic bacteria and archaea.</title>
        <authorList>
            <person name="Mongodin E.F."/>
            <person name="Nelson K.E."/>
            <person name="Daugherty S."/>
            <person name="Deboy R.T."/>
            <person name="Wister J."/>
            <person name="Khouri H."/>
            <person name="Weidman J."/>
            <person name="Walsh D.A."/>
            <person name="Papke R.T."/>
            <person name="Sanchez Perez G."/>
            <person name="Sharma A.K."/>
            <person name="Nesbo C.L."/>
            <person name="MacLeod D."/>
            <person name="Bapteste E."/>
            <person name="Doolittle W.F."/>
            <person name="Charlebois R.L."/>
            <person name="Legault B."/>
            <person name="Rodriguez-Valera F."/>
        </authorList>
    </citation>
    <scope>NUCLEOTIDE SEQUENCE [LARGE SCALE GENOMIC DNA]</scope>
    <source>
        <strain evidence="6">DSM 13855 / CECT 5946 / M31</strain>
    </source>
</reference>
<protein>
    <recommendedName>
        <fullName evidence="4">Trehalose 6-phosphate phosphatase</fullName>
        <ecNumber evidence="4">3.1.3.12</ecNumber>
    </recommendedName>
</protein>
<comment type="catalytic activity">
    <reaction evidence="4">
        <text>alpha,alpha-trehalose 6-phosphate + H2O = alpha,alpha-trehalose + phosphate</text>
        <dbReference type="Rhea" id="RHEA:23420"/>
        <dbReference type="ChEBI" id="CHEBI:15377"/>
        <dbReference type="ChEBI" id="CHEBI:16551"/>
        <dbReference type="ChEBI" id="CHEBI:43474"/>
        <dbReference type="ChEBI" id="CHEBI:58429"/>
        <dbReference type="EC" id="3.1.3.12"/>
    </reaction>
</comment>
<proteinExistence type="inferred from homology"/>
<comment type="function">
    <text evidence="4">Removes the phosphate from trehalose 6-phosphate to produce free trehalose.</text>
</comment>
<keyword evidence="4" id="KW-0460">Magnesium</keyword>
<keyword evidence="6" id="KW-1185">Reference proteome</keyword>
<dbReference type="InterPro" id="IPR006379">
    <property type="entry name" value="HAD-SF_hydro_IIB"/>
</dbReference>
<organism evidence="5 6">
    <name type="scientific">Salinibacter ruber (strain DSM 13855 / M31)</name>
    <dbReference type="NCBI Taxonomy" id="309807"/>
    <lineage>
        <taxon>Bacteria</taxon>
        <taxon>Pseudomonadati</taxon>
        <taxon>Rhodothermota</taxon>
        <taxon>Rhodothermia</taxon>
        <taxon>Rhodothermales</taxon>
        <taxon>Salinibacteraceae</taxon>
        <taxon>Salinibacter</taxon>
    </lineage>
</organism>
<dbReference type="GO" id="GO:0046872">
    <property type="term" value="F:metal ion binding"/>
    <property type="evidence" value="ECO:0007669"/>
    <property type="project" value="UniProtKB-KW"/>
</dbReference>
<evidence type="ECO:0000256" key="2">
    <source>
        <dbReference type="ARBA" id="ARBA00008770"/>
    </source>
</evidence>
<comment type="similarity">
    <text evidence="2 4">Belongs to the trehalose phosphatase family.</text>
</comment>
<dbReference type="EC" id="3.1.3.12" evidence="4"/>
<gene>
    <name evidence="5" type="primary">otsB</name>
    <name evidence="5" type="ordered locus">SRU_0568</name>
</gene>
<evidence type="ECO:0000256" key="1">
    <source>
        <dbReference type="ARBA" id="ARBA00005199"/>
    </source>
</evidence>
<dbReference type="InterPro" id="IPR036412">
    <property type="entry name" value="HAD-like_sf"/>
</dbReference>
<dbReference type="eggNOG" id="COG1877">
    <property type="taxonomic scope" value="Bacteria"/>
</dbReference>
<dbReference type="EMBL" id="CP000159">
    <property type="protein sequence ID" value="ABC44332.1"/>
    <property type="molecule type" value="Genomic_DNA"/>
</dbReference>
<keyword evidence="3 4" id="KW-0378">Hydrolase</keyword>
<dbReference type="PANTHER" id="PTHR43768:SF3">
    <property type="entry name" value="TREHALOSE 6-PHOSPHATE PHOSPHATASE"/>
    <property type="match status" value="1"/>
</dbReference>
<dbReference type="Gene3D" id="3.40.50.1000">
    <property type="entry name" value="HAD superfamily/HAD-like"/>
    <property type="match status" value="1"/>
</dbReference>
<evidence type="ECO:0000313" key="6">
    <source>
        <dbReference type="Proteomes" id="UP000008674"/>
    </source>
</evidence>
<dbReference type="PANTHER" id="PTHR43768">
    <property type="entry name" value="TREHALOSE 6-PHOSPHATE PHOSPHATASE"/>
    <property type="match status" value="1"/>
</dbReference>